<dbReference type="EC" id="3.1.3.5" evidence="7"/>
<feature type="binding site" evidence="7">
    <location>
        <position position="41"/>
    </location>
    <ligand>
        <name>a divalent metal cation</name>
        <dbReference type="ChEBI" id="CHEBI:60240"/>
    </ligand>
</feature>
<dbReference type="HAMAP" id="MF_00060">
    <property type="entry name" value="SurE"/>
    <property type="match status" value="1"/>
</dbReference>
<comment type="cofactor">
    <cofactor evidence="7">
        <name>a divalent metal cation</name>
        <dbReference type="ChEBI" id="CHEBI:60240"/>
    </cofactor>
    <text evidence="7">Binds 1 divalent metal cation per subunit.</text>
</comment>
<name>A0A1I5TY12_9FIRM</name>
<organism evidence="9 10">
    <name type="scientific">Butyrivibrio proteoclasticus</name>
    <dbReference type="NCBI Taxonomy" id="43305"/>
    <lineage>
        <taxon>Bacteria</taxon>
        <taxon>Bacillati</taxon>
        <taxon>Bacillota</taxon>
        <taxon>Clostridia</taxon>
        <taxon>Lachnospirales</taxon>
        <taxon>Lachnospiraceae</taxon>
        <taxon>Butyrivibrio</taxon>
    </lineage>
</organism>
<dbReference type="EMBL" id="FOXO01000010">
    <property type="protein sequence ID" value="SFP87924.1"/>
    <property type="molecule type" value="Genomic_DNA"/>
</dbReference>
<dbReference type="Gene3D" id="3.40.1210.10">
    <property type="entry name" value="Survival protein SurE-like phosphatase/nucleotidase"/>
    <property type="match status" value="1"/>
</dbReference>
<evidence type="ECO:0000256" key="1">
    <source>
        <dbReference type="ARBA" id="ARBA00000815"/>
    </source>
</evidence>
<evidence type="ECO:0000256" key="6">
    <source>
        <dbReference type="ARBA" id="ARBA00022801"/>
    </source>
</evidence>
<dbReference type="AlphaFoldDB" id="A0A1I5TY12"/>
<dbReference type="InterPro" id="IPR002828">
    <property type="entry name" value="SurE-like_Pase/nucleotidase"/>
</dbReference>
<comment type="subcellular location">
    <subcellularLocation>
        <location evidence="7">Cytoplasm</location>
    </subcellularLocation>
</comment>
<keyword evidence="5 7" id="KW-0547">Nucleotide-binding</keyword>
<proteinExistence type="inferred from homology"/>
<comment type="similarity">
    <text evidence="2 7">Belongs to the SurE nucleotidase family.</text>
</comment>
<dbReference type="GO" id="GO:0005737">
    <property type="term" value="C:cytoplasm"/>
    <property type="evidence" value="ECO:0007669"/>
    <property type="project" value="UniProtKB-SubCell"/>
</dbReference>
<evidence type="ECO:0000256" key="5">
    <source>
        <dbReference type="ARBA" id="ARBA00022741"/>
    </source>
</evidence>
<accession>A0A1I5TY12</accession>
<reference evidence="10" key="1">
    <citation type="submission" date="2016-10" db="EMBL/GenBank/DDBJ databases">
        <authorList>
            <person name="Varghese N."/>
            <person name="Submissions S."/>
        </authorList>
    </citation>
    <scope>NUCLEOTIDE SEQUENCE [LARGE SCALE GENOMIC DNA]</scope>
    <source>
        <strain evidence="10">P18</strain>
    </source>
</reference>
<keyword evidence="10" id="KW-1185">Reference proteome</keyword>
<dbReference type="PANTHER" id="PTHR30457">
    <property type="entry name" value="5'-NUCLEOTIDASE SURE"/>
    <property type="match status" value="1"/>
</dbReference>
<feature type="binding site" evidence="7">
    <location>
        <position position="10"/>
    </location>
    <ligand>
        <name>a divalent metal cation</name>
        <dbReference type="ChEBI" id="CHEBI:60240"/>
    </ligand>
</feature>
<sequence>MVKRILITNDDGIKSDGIIRLAEAAKEFGEVYVIAPDDQRSAASHSITLRHGIDVYPHDFPVEGVKAYSCSGTPADCVRVGSLSVMSEKPDIVMSGINFGYNVASDIQYSATVGAALEGEFQGYLSIAFSEGMNGIHETTDKYLRDIMAELVEKEYTPGFIYNVNFPGCKLEKCKGVLKDRVVSRSAFYKDSYKEIEQLPNDGVRYMVDGAFSPTPEEGTDYGAILDNYVSIGLVENLC</sequence>
<evidence type="ECO:0000313" key="10">
    <source>
        <dbReference type="Proteomes" id="UP000182624"/>
    </source>
</evidence>
<evidence type="ECO:0000256" key="7">
    <source>
        <dbReference type="HAMAP-Rule" id="MF_00060"/>
    </source>
</evidence>
<dbReference type="InterPro" id="IPR030048">
    <property type="entry name" value="SurE"/>
</dbReference>
<dbReference type="Pfam" id="PF01975">
    <property type="entry name" value="SurE"/>
    <property type="match status" value="1"/>
</dbReference>
<dbReference type="GO" id="GO:0046872">
    <property type="term" value="F:metal ion binding"/>
    <property type="evidence" value="ECO:0007669"/>
    <property type="project" value="UniProtKB-UniRule"/>
</dbReference>
<evidence type="ECO:0000256" key="2">
    <source>
        <dbReference type="ARBA" id="ARBA00011062"/>
    </source>
</evidence>
<protein>
    <recommendedName>
        <fullName evidence="7">5'-nucleotidase SurE</fullName>
        <ecNumber evidence="7">3.1.3.5</ecNumber>
    </recommendedName>
    <alternativeName>
        <fullName evidence="7">Nucleoside 5'-monophosphate phosphohydrolase</fullName>
    </alternativeName>
</protein>
<feature type="binding site" evidence="7">
    <location>
        <position position="11"/>
    </location>
    <ligand>
        <name>a divalent metal cation</name>
        <dbReference type="ChEBI" id="CHEBI:60240"/>
    </ligand>
</feature>
<dbReference type="GO" id="GO:0000166">
    <property type="term" value="F:nucleotide binding"/>
    <property type="evidence" value="ECO:0007669"/>
    <property type="project" value="UniProtKB-KW"/>
</dbReference>
<dbReference type="Proteomes" id="UP000182624">
    <property type="component" value="Unassembled WGS sequence"/>
</dbReference>
<dbReference type="RefSeq" id="WP_074887067.1">
    <property type="nucleotide sequence ID" value="NZ_FOXO01000010.1"/>
</dbReference>
<keyword evidence="4 7" id="KW-0479">Metal-binding</keyword>
<dbReference type="NCBIfam" id="TIGR00087">
    <property type="entry name" value="surE"/>
    <property type="match status" value="1"/>
</dbReference>
<dbReference type="GO" id="GO:0004309">
    <property type="term" value="F:exopolyphosphatase activity"/>
    <property type="evidence" value="ECO:0007669"/>
    <property type="project" value="TreeGrafter"/>
</dbReference>
<evidence type="ECO:0000313" key="9">
    <source>
        <dbReference type="EMBL" id="SFP87924.1"/>
    </source>
</evidence>
<keyword evidence="3 7" id="KW-0963">Cytoplasm</keyword>
<feature type="domain" description="Survival protein SurE-like phosphatase/nucleotidase" evidence="8">
    <location>
        <begin position="5"/>
        <end position="181"/>
    </location>
</feature>
<dbReference type="GO" id="GO:0008253">
    <property type="term" value="F:5'-nucleotidase activity"/>
    <property type="evidence" value="ECO:0007669"/>
    <property type="project" value="UniProtKB-UniRule"/>
</dbReference>
<dbReference type="OrthoDB" id="9780815at2"/>
<dbReference type="InterPro" id="IPR036523">
    <property type="entry name" value="SurE-like_sf"/>
</dbReference>
<evidence type="ECO:0000259" key="8">
    <source>
        <dbReference type="Pfam" id="PF01975"/>
    </source>
</evidence>
<dbReference type="SUPFAM" id="SSF64167">
    <property type="entry name" value="SurE-like"/>
    <property type="match status" value="1"/>
</dbReference>
<keyword evidence="6 7" id="KW-0378">Hydrolase</keyword>
<dbReference type="PANTHER" id="PTHR30457:SF12">
    <property type="entry name" value="5'_3'-NUCLEOTIDASE SURE"/>
    <property type="match status" value="1"/>
</dbReference>
<feature type="binding site" evidence="7">
    <location>
        <position position="98"/>
    </location>
    <ligand>
        <name>a divalent metal cation</name>
        <dbReference type="ChEBI" id="CHEBI:60240"/>
    </ligand>
</feature>
<gene>
    <name evidence="7" type="primary">surE</name>
    <name evidence="9" type="ORF">SAMN04487928_11098</name>
</gene>
<dbReference type="GO" id="GO:0008254">
    <property type="term" value="F:3'-nucleotidase activity"/>
    <property type="evidence" value="ECO:0007669"/>
    <property type="project" value="TreeGrafter"/>
</dbReference>
<evidence type="ECO:0000256" key="3">
    <source>
        <dbReference type="ARBA" id="ARBA00022490"/>
    </source>
</evidence>
<evidence type="ECO:0000256" key="4">
    <source>
        <dbReference type="ARBA" id="ARBA00022723"/>
    </source>
</evidence>
<comment type="catalytic activity">
    <reaction evidence="1 7">
        <text>a ribonucleoside 5'-phosphate + H2O = a ribonucleoside + phosphate</text>
        <dbReference type="Rhea" id="RHEA:12484"/>
        <dbReference type="ChEBI" id="CHEBI:15377"/>
        <dbReference type="ChEBI" id="CHEBI:18254"/>
        <dbReference type="ChEBI" id="CHEBI:43474"/>
        <dbReference type="ChEBI" id="CHEBI:58043"/>
        <dbReference type="EC" id="3.1.3.5"/>
    </reaction>
</comment>
<comment type="function">
    <text evidence="7">Nucleotidase that shows phosphatase activity on nucleoside 5'-monophosphates.</text>
</comment>